<dbReference type="Proteomes" id="UP000193411">
    <property type="component" value="Unassembled WGS sequence"/>
</dbReference>
<feature type="non-terminal residue" evidence="1">
    <location>
        <position position="1"/>
    </location>
</feature>
<gene>
    <name evidence="1" type="ORF">BCR44DRAFT_1371806</name>
</gene>
<dbReference type="PANTHER" id="PTHR11937">
    <property type="entry name" value="ACTIN"/>
    <property type="match status" value="1"/>
</dbReference>
<dbReference type="Pfam" id="PF00022">
    <property type="entry name" value="Actin"/>
    <property type="match status" value="1"/>
</dbReference>
<dbReference type="EMBL" id="MCFL01000046">
    <property type="protein sequence ID" value="ORZ32481.1"/>
    <property type="molecule type" value="Genomic_DNA"/>
</dbReference>
<proteinExistence type="predicted"/>
<evidence type="ECO:0000313" key="1">
    <source>
        <dbReference type="EMBL" id="ORZ32481.1"/>
    </source>
</evidence>
<organism evidence="1 2">
    <name type="scientific">Catenaria anguillulae PL171</name>
    <dbReference type="NCBI Taxonomy" id="765915"/>
    <lineage>
        <taxon>Eukaryota</taxon>
        <taxon>Fungi</taxon>
        <taxon>Fungi incertae sedis</taxon>
        <taxon>Blastocladiomycota</taxon>
        <taxon>Blastocladiomycetes</taxon>
        <taxon>Blastocladiales</taxon>
        <taxon>Catenariaceae</taxon>
        <taxon>Catenaria</taxon>
    </lineage>
</organism>
<name>A0A1Y2HF12_9FUNG</name>
<protein>
    <submittedName>
        <fullName evidence="1">Uncharacterized protein</fullName>
    </submittedName>
</protein>
<dbReference type="SUPFAM" id="SSF53067">
    <property type="entry name" value="Actin-like ATPase domain"/>
    <property type="match status" value="2"/>
</dbReference>
<accession>A0A1Y2HF12</accession>
<evidence type="ECO:0000313" key="2">
    <source>
        <dbReference type="Proteomes" id="UP000193411"/>
    </source>
</evidence>
<sequence length="120" mass="13024">SDDRILLDIGSLYTKVGFAGEHSPRFISVLMPVLLKQTLAKVLFERFRIATLFFAPAELATVLTTGQSAGLVLECGHLETTITPVYDYRVLATNARAVPLAGDCVLANLKDLLTKFGSLL</sequence>
<keyword evidence="2" id="KW-1185">Reference proteome</keyword>
<dbReference type="AlphaFoldDB" id="A0A1Y2HF12"/>
<dbReference type="Gene3D" id="3.90.640.10">
    <property type="entry name" value="Actin, Chain A, domain 4"/>
    <property type="match status" value="1"/>
</dbReference>
<dbReference type="Gene3D" id="3.30.420.40">
    <property type="match status" value="2"/>
</dbReference>
<reference evidence="1 2" key="1">
    <citation type="submission" date="2016-07" db="EMBL/GenBank/DDBJ databases">
        <title>Pervasive Adenine N6-methylation of Active Genes in Fungi.</title>
        <authorList>
            <consortium name="DOE Joint Genome Institute"/>
            <person name="Mondo S.J."/>
            <person name="Dannebaum R.O."/>
            <person name="Kuo R.C."/>
            <person name="Labutti K."/>
            <person name="Haridas S."/>
            <person name="Kuo A."/>
            <person name="Salamov A."/>
            <person name="Ahrendt S.R."/>
            <person name="Lipzen A."/>
            <person name="Sullivan W."/>
            <person name="Andreopoulos W.B."/>
            <person name="Clum A."/>
            <person name="Lindquist E."/>
            <person name="Daum C."/>
            <person name="Ramamoorthy G.K."/>
            <person name="Gryganskyi A."/>
            <person name="Culley D."/>
            <person name="Magnuson J.K."/>
            <person name="James T.Y."/>
            <person name="O'Malley M.A."/>
            <person name="Stajich J.E."/>
            <person name="Spatafora J.W."/>
            <person name="Visel A."/>
            <person name="Grigoriev I.V."/>
        </authorList>
    </citation>
    <scope>NUCLEOTIDE SEQUENCE [LARGE SCALE GENOMIC DNA]</scope>
    <source>
        <strain evidence="1 2">PL171</strain>
    </source>
</reference>
<dbReference type="OrthoDB" id="5598404at2759"/>
<dbReference type="InterPro" id="IPR043129">
    <property type="entry name" value="ATPase_NBD"/>
</dbReference>
<dbReference type="InterPro" id="IPR004000">
    <property type="entry name" value="Actin"/>
</dbReference>
<feature type="non-terminal residue" evidence="1">
    <location>
        <position position="120"/>
    </location>
</feature>
<dbReference type="STRING" id="765915.A0A1Y2HF12"/>
<comment type="caution">
    <text evidence="1">The sequence shown here is derived from an EMBL/GenBank/DDBJ whole genome shotgun (WGS) entry which is preliminary data.</text>
</comment>